<dbReference type="Gene3D" id="3.40.50.300">
    <property type="entry name" value="P-loop containing nucleotide triphosphate hydrolases"/>
    <property type="match status" value="1"/>
</dbReference>
<dbReference type="EC" id="5.6.2.4" evidence="5"/>
<evidence type="ECO:0000256" key="1">
    <source>
        <dbReference type="ARBA" id="ARBA00005446"/>
    </source>
</evidence>
<gene>
    <name evidence="7" type="ORF">COV85_01525</name>
</gene>
<organism evidence="7 8">
    <name type="scientific">Candidatus Portnoybacteria bacterium CG11_big_fil_rev_8_21_14_0_20_44_10</name>
    <dbReference type="NCBI Taxonomy" id="1974818"/>
    <lineage>
        <taxon>Bacteria</taxon>
        <taxon>Candidatus Portnoyibacteriota</taxon>
    </lineage>
</organism>
<evidence type="ECO:0000256" key="4">
    <source>
        <dbReference type="ARBA" id="ARBA00034617"/>
    </source>
</evidence>
<dbReference type="InterPro" id="IPR011545">
    <property type="entry name" value="DEAD/DEAH_box_helicase_dom"/>
</dbReference>
<keyword evidence="7" id="KW-0067">ATP-binding</keyword>
<dbReference type="EMBL" id="PCVN01000038">
    <property type="protein sequence ID" value="PIQ74550.1"/>
    <property type="molecule type" value="Genomic_DNA"/>
</dbReference>
<name>A0A2H0KQW4_9BACT</name>
<evidence type="ECO:0000256" key="2">
    <source>
        <dbReference type="ARBA" id="ARBA00023125"/>
    </source>
</evidence>
<keyword evidence="7" id="KW-0378">Hydrolase</keyword>
<keyword evidence="7" id="KW-0547">Nucleotide-binding</keyword>
<evidence type="ECO:0000259" key="6">
    <source>
        <dbReference type="PROSITE" id="PS51192"/>
    </source>
</evidence>
<evidence type="ECO:0000256" key="3">
    <source>
        <dbReference type="ARBA" id="ARBA00023235"/>
    </source>
</evidence>
<feature type="domain" description="Helicase ATP-binding" evidence="6">
    <location>
        <begin position="29"/>
        <end position="88"/>
    </location>
</feature>
<dbReference type="GO" id="GO:0043138">
    <property type="term" value="F:3'-5' DNA helicase activity"/>
    <property type="evidence" value="ECO:0007669"/>
    <property type="project" value="UniProtKB-EC"/>
</dbReference>
<dbReference type="GO" id="GO:0006310">
    <property type="term" value="P:DNA recombination"/>
    <property type="evidence" value="ECO:0007669"/>
    <property type="project" value="TreeGrafter"/>
</dbReference>
<dbReference type="GO" id="GO:0005737">
    <property type="term" value="C:cytoplasm"/>
    <property type="evidence" value="ECO:0007669"/>
    <property type="project" value="TreeGrafter"/>
</dbReference>
<accession>A0A2H0KQW4</accession>
<evidence type="ECO:0000256" key="5">
    <source>
        <dbReference type="ARBA" id="ARBA00034808"/>
    </source>
</evidence>
<keyword evidence="3" id="KW-0413">Isomerase</keyword>
<dbReference type="AlphaFoldDB" id="A0A2H0KQW4"/>
<comment type="similarity">
    <text evidence="1">Belongs to the helicase family. RecQ subfamily.</text>
</comment>
<dbReference type="PANTHER" id="PTHR13710:SF105">
    <property type="entry name" value="ATP-DEPENDENT DNA HELICASE Q1"/>
    <property type="match status" value="1"/>
</dbReference>
<dbReference type="SUPFAM" id="SSF52540">
    <property type="entry name" value="P-loop containing nucleoside triphosphate hydrolases"/>
    <property type="match status" value="1"/>
</dbReference>
<dbReference type="GO" id="GO:0009378">
    <property type="term" value="F:four-way junction helicase activity"/>
    <property type="evidence" value="ECO:0007669"/>
    <property type="project" value="TreeGrafter"/>
</dbReference>
<evidence type="ECO:0000313" key="8">
    <source>
        <dbReference type="Proteomes" id="UP000231550"/>
    </source>
</evidence>
<dbReference type="InterPro" id="IPR014001">
    <property type="entry name" value="Helicase_ATP-bd"/>
</dbReference>
<dbReference type="PROSITE" id="PS51192">
    <property type="entry name" value="HELICASE_ATP_BIND_1"/>
    <property type="match status" value="1"/>
</dbReference>
<dbReference type="GO" id="GO:0003677">
    <property type="term" value="F:DNA binding"/>
    <property type="evidence" value="ECO:0007669"/>
    <property type="project" value="UniProtKB-KW"/>
</dbReference>
<reference evidence="7 8" key="1">
    <citation type="submission" date="2017-09" db="EMBL/GenBank/DDBJ databases">
        <title>Depth-based differentiation of microbial function through sediment-hosted aquifers and enrichment of novel symbionts in the deep terrestrial subsurface.</title>
        <authorList>
            <person name="Probst A.J."/>
            <person name="Ladd B."/>
            <person name="Jarett J.K."/>
            <person name="Geller-Mcgrath D.E."/>
            <person name="Sieber C.M."/>
            <person name="Emerson J.B."/>
            <person name="Anantharaman K."/>
            <person name="Thomas B.C."/>
            <person name="Malmstrom R."/>
            <person name="Stieglmeier M."/>
            <person name="Klingl A."/>
            <person name="Woyke T."/>
            <person name="Ryan C.M."/>
            <person name="Banfield J.F."/>
        </authorList>
    </citation>
    <scope>NUCLEOTIDE SEQUENCE [LARGE SCALE GENOMIC DNA]</scope>
    <source>
        <strain evidence="7">CG11_big_fil_rev_8_21_14_0_20_44_10</strain>
    </source>
</reference>
<dbReference type="GO" id="GO:0043590">
    <property type="term" value="C:bacterial nucleoid"/>
    <property type="evidence" value="ECO:0007669"/>
    <property type="project" value="TreeGrafter"/>
</dbReference>
<dbReference type="GO" id="GO:0005524">
    <property type="term" value="F:ATP binding"/>
    <property type="evidence" value="ECO:0007669"/>
    <property type="project" value="InterPro"/>
</dbReference>
<dbReference type="GO" id="GO:0030894">
    <property type="term" value="C:replisome"/>
    <property type="evidence" value="ECO:0007669"/>
    <property type="project" value="TreeGrafter"/>
</dbReference>
<evidence type="ECO:0000313" key="7">
    <source>
        <dbReference type="EMBL" id="PIQ74550.1"/>
    </source>
</evidence>
<dbReference type="InterPro" id="IPR027417">
    <property type="entry name" value="P-loop_NTPase"/>
</dbReference>
<protein>
    <recommendedName>
        <fullName evidence="5">DNA 3'-5' helicase</fullName>
        <ecNumber evidence="5">5.6.2.4</ecNumber>
    </recommendedName>
</protein>
<feature type="non-terminal residue" evidence="7">
    <location>
        <position position="88"/>
    </location>
</feature>
<dbReference type="PANTHER" id="PTHR13710">
    <property type="entry name" value="DNA HELICASE RECQ FAMILY MEMBER"/>
    <property type="match status" value="1"/>
</dbReference>
<dbReference type="Pfam" id="PF00270">
    <property type="entry name" value="DEAD"/>
    <property type="match status" value="1"/>
</dbReference>
<keyword evidence="7" id="KW-0347">Helicase</keyword>
<sequence length="88" mass="9456">MENKKQELLALLKIHYGFNSFRPGQERVIGNVLTGLSTIVIMPTGGGKSLCYQLPALVLDGVTLVISPLIALMKDQVDGLHKIGIPAT</sequence>
<proteinExistence type="inferred from homology"/>
<comment type="caution">
    <text evidence="7">The sequence shown here is derived from an EMBL/GenBank/DDBJ whole genome shotgun (WGS) entry which is preliminary data.</text>
</comment>
<comment type="catalytic activity">
    <reaction evidence="4">
        <text>Couples ATP hydrolysis with the unwinding of duplex DNA by translocating in the 3'-5' direction.</text>
        <dbReference type="EC" id="5.6.2.4"/>
    </reaction>
</comment>
<dbReference type="Proteomes" id="UP000231550">
    <property type="component" value="Unassembled WGS sequence"/>
</dbReference>
<keyword evidence="2" id="KW-0238">DNA-binding</keyword>
<dbReference type="GO" id="GO:0006281">
    <property type="term" value="P:DNA repair"/>
    <property type="evidence" value="ECO:0007669"/>
    <property type="project" value="TreeGrafter"/>
</dbReference>